<organism evidence="4 5">
    <name type="scientific">Alkalibacterium iburiense</name>
    <dbReference type="NCBI Taxonomy" id="290589"/>
    <lineage>
        <taxon>Bacteria</taxon>
        <taxon>Bacillati</taxon>
        <taxon>Bacillota</taxon>
        <taxon>Bacilli</taxon>
        <taxon>Lactobacillales</taxon>
        <taxon>Carnobacteriaceae</taxon>
        <taxon>Alkalibacterium</taxon>
    </lineage>
</organism>
<gene>
    <name evidence="4" type="ORF">GCM10008932_20550</name>
</gene>
<dbReference type="PROSITE" id="PS51677">
    <property type="entry name" value="NODB"/>
    <property type="match status" value="1"/>
</dbReference>
<sequence length="311" mass="34640">MRLGGHKVKTLLLSLAVLAMIGCSNEEADTPQDDYEKLTDNEESSNQESIDERPNESEQTDLDKAESEEETVPDYEALKEAIVNPFETATPSVWGENIVGVVTEIDTNDRVVALTFDACDGTPDSYDEELIEFLIKEHIPATLFINAQWIEENRDIFTELSENPLFEIANHGYSHKPLSVTGESAYGIMGTENAEEVFDEIFQNQELIKEITGQYPSYFRSGTAYYDDVAVEIIEALGLKAVNYSVLGDAGGAFNESQIVSAFDSAQEGSIFLFHMNKPHSDISNGVKEGVQMLREEGFEFVQLGEYDAHF</sequence>
<reference evidence="4 5" key="1">
    <citation type="journal article" date="2019" name="Int. J. Syst. Evol. Microbiol.">
        <title>The Global Catalogue of Microorganisms (GCM) 10K type strain sequencing project: providing services to taxonomists for standard genome sequencing and annotation.</title>
        <authorList>
            <consortium name="The Broad Institute Genomics Platform"/>
            <consortium name="The Broad Institute Genome Sequencing Center for Infectious Disease"/>
            <person name="Wu L."/>
            <person name="Ma J."/>
        </authorList>
    </citation>
    <scope>NUCLEOTIDE SEQUENCE [LARGE SCALE GENOMIC DNA]</scope>
    <source>
        <strain evidence="4 5">JCM 12662</strain>
    </source>
</reference>
<dbReference type="SUPFAM" id="SSF88713">
    <property type="entry name" value="Glycoside hydrolase/deacetylase"/>
    <property type="match status" value="1"/>
</dbReference>
<evidence type="ECO:0000313" key="4">
    <source>
        <dbReference type="EMBL" id="GAA0368745.1"/>
    </source>
</evidence>
<evidence type="ECO:0000256" key="1">
    <source>
        <dbReference type="SAM" id="MobiDB-lite"/>
    </source>
</evidence>
<dbReference type="Gene3D" id="3.20.20.370">
    <property type="entry name" value="Glycoside hydrolase/deacetylase"/>
    <property type="match status" value="1"/>
</dbReference>
<feature type="region of interest" description="Disordered" evidence="1">
    <location>
        <begin position="26"/>
        <end position="73"/>
    </location>
</feature>
<dbReference type="PANTHER" id="PTHR10587:SF134">
    <property type="entry name" value="SECRETED PROTEIN"/>
    <property type="match status" value="1"/>
</dbReference>
<protein>
    <recommendedName>
        <fullName evidence="3">NodB homology domain-containing protein</fullName>
    </recommendedName>
</protein>
<dbReference type="InterPro" id="IPR050248">
    <property type="entry name" value="Polysacc_deacetylase_ArnD"/>
</dbReference>
<evidence type="ECO:0000259" key="3">
    <source>
        <dbReference type="PROSITE" id="PS51677"/>
    </source>
</evidence>
<evidence type="ECO:0000313" key="5">
    <source>
        <dbReference type="Proteomes" id="UP001501166"/>
    </source>
</evidence>
<dbReference type="InterPro" id="IPR011330">
    <property type="entry name" value="Glyco_hydro/deAcase_b/a-brl"/>
</dbReference>
<dbReference type="PROSITE" id="PS51257">
    <property type="entry name" value="PROKAR_LIPOPROTEIN"/>
    <property type="match status" value="1"/>
</dbReference>
<feature type="chain" id="PRO_5045194197" description="NodB homology domain-containing protein" evidence="2">
    <location>
        <begin position="29"/>
        <end position="311"/>
    </location>
</feature>
<evidence type="ECO:0000256" key="2">
    <source>
        <dbReference type="SAM" id="SignalP"/>
    </source>
</evidence>
<feature type="domain" description="NodB homology" evidence="3">
    <location>
        <begin position="110"/>
        <end position="311"/>
    </location>
</feature>
<name>A0ABN0XNF9_9LACT</name>
<dbReference type="Pfam" id="PF01522">
    <property type="entry name" value="Polysacc_deac_1"/>
    <property type="match status" value="1"/>
</dbReference>
<keyword evidence="5" id="KW-1185">Reference proteome</keyword>
<comment type="caution">
    <text evidence="4">The sequence shown here is derived from an EMBL/GenBank/DDBJ whole genome shotgun (WGS) entry which is preliminary data.</text>
</comment>
<dbReference type="EMBL" id="BAAACW010000135">
    <property type="protein sequence ID" value="GAA0368745.1"/>
    <property type="molecule type" value="Genomic_DNA"/>
</dbReference>
<proteinExistence type="predicted"/>
<feature type="compositionally biased region" description="Basic and acidic residues" evidence="1">
    <location>
        <begin position="50"/>
        <end position="65"/>
    </location>
</feature>
<feature type="signal peptide" evidence="2">
    <location>
        <begin position="1"/>
        <end position="28"/>
    </location>
</feature>
<keyword evidence="2" id="KW-0732">Signal</keyword>
<dbReference type="InterPro" id="IPR002509">
    <property type="entry name" value="NODB_dom"/>
</dbReference>
<dbReference type="Proteomes" id="UP001501166">
    <property type="component" value="Unassembled WGS sequence"/>
</dbReference>
<accession>A0ABN0XNF9</accession>
<dbReference type="PANTHER" id="PTHR10587">
    <property type="entry name" value="GLYCOSYL TRANSFERASE-RELATED"/>
    <property type="match status" value="1"/>
</dbReference>